<feature type="transmembrane region" description="Helical" evidence="2">
    <location>
        <begin position="161"/>
        <end position="178"/>
    </location>
</feature>
<feature type="transmembrane region" description="Helical" evidence="2">
    <location>
        <begin position="257"/>
        <end position="274"/>
    </location>
</feature>
<dbReference type="Proteomes" id="UP000790833">
    <property type="component" value="Unassembled WGS sequence"/>
</dbReference>
<keyword evidence="2" id="KW-0472">Membrane</keyword>
<feature type="transmembrane region" description="Helical" evidence="2">
    <location>
        <begin position="295"/>
        <end position="314"/>
    </location>
</feature>
<feature type="transmembrane region" description="Helical" evidence="2">
    <location>
        <begin position="124"/>
        <end position="141"/>
    </location>
</feature>
<keyword evidence="2" id="KW-0812">Transmembrane</keyword>
<dbReference type="AlphaFoldDB" id="A0A9P7VBY2"/>
<dbReference type="PIRSF" id="PIRSF004557">
    <property type="entry name" value="SecY"/>
    <property type="match status" value="1"/>
</dbReference>
<accession>A0A9P7VBY2</accession>
<protein>
    <submittedName>
        <fullName evidence="4">Protein transport protein ssh1</fullName>
    </submittedName>
</protein>
<feature type="transmembrane region" description="Helical" evidence="2">
    <location>
        <begin position="185"/>
        <end position="204"/>
    </location>
</feature>
<dbReference type="GO" id="GO:0015031">
    <property type="term" value="P:protein transport"/>
    <property type="evidence" value="ECO:0007669"/>
    <property type="project" value="InterPro"/>
</dbReference>
<dbReference type="PANTHER" id="PTHR10906">
    <property type="entry name" value="SECY/SEC61-ALPHA FAMILY MEMBER"/>
    <property type="match status" value="1"/>
</dbReference>
<dbReference type="RefSeq" id="XP_043050701.1">
    <property type="nucleotide sequence ID" value="XM_043194377.1"/>
</dbReference>
<feature type="domain" description="Translocon Sec61/SecY plug" evidence="3">
    <location>
        <begin position="41"/>
        <end position="77"/>
    </location>
</feature>
<organism evidence="4 5">
    <name type="scientific">Scheffersomyces spartinae</name>
    <dbReference type="NCBI Taxonomy" id="45513"/>
    <lineage>
        <taxon>Eukaryota</taxon>
        <taxon>Fungi</taxon>
        <taxon>Dikarya</taxon>
        <taxon>Ascomycota</taxon>
        <taxon>Saccharomycotina</taxon>
        <taxon>Pichiomycetes</taxon>
        <taxon>Debaryomycetaceae</taxon>
        <taxon>Scheffersomyces</taxon>
    </lineage>
</organism>
<dbReference type="OrthoDB" id="420669at2759"/>
<dbReference type="InterPro" id="IPR019561">
    <property type="entry name" value="Translocon_Sec61/SecY_plug_dom"/>
</dbReference>
<sequence>MGGFRLLDLAKFFLPLLPECETSDEKISVDEKIMFTLGAGVIFLLGQLPVYGLVSQASFLLHDPISPFRSILASEKGTLFELGLLPAFTAAFVWQLAAGFKLINVNLNLRGDRELYQTGQKLTSFLLAIVYAFGLIASGYYDDVLSGYNALEDGIPYGKYFLVFLQVVSWSFITTLIIEVFDKGFAFGGGALSLLAIQIATNIIRETLGLDTFNLPNSDVQEPVGALAVILRKIFSLDLTSLPGAIKSAFVRTNLPNLVQLFVSILSVLIVMGLQNFRIELPIRSTKVRGMANVFPIKLLYTGALPIIFAYTVLANVQLLGYYSIHLLQNFAPFLATILGSYTVDPSSNDLVLTSGVLSYLVPPTGLINTILTPIRSIIFSTAVILLSTWFGYNWSFISGSSPKDIAKQFKDQGISMPGKRDVSITHELGRIIPVAAVLGAFMLAVVVLAAEFLGGGGRGAGIVAGVSAALSVLEEFMVDLQQNGGVSQLASAFTGGR</sequence>
<name>A0A9P7VBY2_9ASCO</name>
<feature type="transmembrane region" description="Helical" evidence="2">
    <location>
        <begin position="33"/>
        <end position="54"/>
    </location>
</feature>
<feature type="transmembrane region" description="Helical" evidence="2">
    <location>
        <begin position="351"/>
        <end position="372"/>
    </location>
</feature>
<keyword evidence="5" id="KW-1185">Reference proteome</keyword>
<evidence type="ECO:0000256" key="1">
    <source>
        <dbReference type="RuleBase" id="RU004349"/>
    </source>
</evidence>
<dbReference type="Pfam" id="PF10559">
    <property type="entry name" value="Plug_translocon"/>
    <property type="match status" value="1"/>
</dbReference>
<dbReference type="Gene3D" id="1.10.3370.10">
    <property type="entry name" value="SecY subunit domain"/>
    <property type="match status" value="1"/>
</dbReference>
<dbReference type="InterPro" id="IPR023201">
    <property type="entry name" value="SecY_dom_sf"/>
</dbReference>
<comment type="similarity">
    <text evidence="1">Belongs to the SecY/SEC61-alpha family.</text>
</comment>
<dbReference type="GO" id="GO:0016020">
    <property type="term" value="C:membrane"/>
    <property type="evidence" value="ECO:0007669"/>
    <property type="project" value="InterPro"/>
</dbReference>
<evidence type="ECO:0000313" key="5">
    <source>
        <dbReference type="Proteomes" id="UP000790833"/>
    </source>
</evidence>
<dbReference type="Pfam" id="PF00344">
    <property type="entry name" value="SecY"/>
    <property type="match status" value="1"/>
</dbReference>
<evidence type="ECO:0000256" key="2">
    <source>
        <dbReference type="SAM" id="Phobius"/>
    </source>
</evidence>
<keyword evidence="2" id="KW-1133">Transmembrane helix</keyword>
<feature type="transmembrane region" description="Helical" evidence="2">
    <location>
        <begin position="429"/>
        <end position="451"/>
    </location>
</feature>
<evidence type="ECO:0000259" key="3">
    <source>
        <dbReference type="Pfam" id="PF10559"/>
    </source>
</evidence>
<proteinExistence type="inferred from homology"/>
<dbReference type="SUPFAM" id="SSF103491">
    <property type="entry name" value="Preprotein translocase SecY subunit"/>
    <property type="match status" value="1"/>
</dbReference>
<dbReference type="GeneID" id="66117050"/>
<reference evidence="4" key="1">
    <citation type="submission" date="2021-03" db="EMBL/GenBank/DDBJ databases">
        <authorList>
            <person name="Palmer J.M."/>
        </authorList>
    </citation>
    <scope>NUCLEOTIDE SEQUENCE</scope>
    <source>
        <strain evidence="4">ARV_011</strain>
    </source>
</reference>
<evidence type="ECO:0000313" key="4">
    <source>
        <dbReference type="EMBL" id="KAG7195154.1"/>
    </source>
</evidence>
<feature type="transmembrane region" description="Helical" evidence="2">
    <location>
        <begin position="84"/>
        <end position="103"/>
    </location>
</feature>
<dbReference type="EMBL" id="JAHMUF010000004">
    <property type="protein sequence ID" value="KAG7195154.1"/>
    <property type="molecule type" value="Genomic_DNA"/>
</dbReference>
<gene>
    <name evidence="4" type="primary">SSH1</name>
    <name evidence="4" type="ORF">KQ657_003676</name>
</gene>
<comment type="caution">
    <text evidence="4">The sequence shown here is derived from an EMBL/GenBank/DDBJ whole genome shotgun (WGS) entry which is preliminary data.</text>
</comment>
<feature type="transmembrane region" description="Helical" evidence="2">
    <location>
        <begin position="320"/>
        <end position="339"/>
    </location>
</feature>
<feature type="transmembrane region" description="Helical" evidence="2">
    <location>
        <begin position="378"/>
        <end position="398"/>
    </location>
</feature>
<dbReference type="InterPro" id="IPR002208">
    <property type="entry name" value="SecY/SEC61-alpha"/>
</dbReference>